<gene>
    <name evidence="2" type="ORF">LMG22037_02675</name>
</gene>
<sequence>MFCFINPHPGDEEVEAHVDSLTSANRFMGGFFFGAVVATAIMVLFCISGEFLPVMAKLHAPQQVIATVVISLFIADARPLLYKTVWRERRSSFVLDEDLSATLRGRTFGIPAGVMVGILVQNLLTA</sequence>
<dbReference type="AlphaFoldDB" id="A0A6J5AZB7"/>
<keyword evidence="1" id="KW-1133">Transmembrane helix</keyword>
<evidence type="ECO:0000313" key="2">
    <source>
        <dbReference type="EMBL" id="CAB3685068.1"/>
    </source>
</evidence>
<name>A0A6J5AZB7_9BURK</name>
<proteinExistence type="predicted"/>
<evidence type="ECO:0000256" key="1">
    <source>
        <dbReference type="SAM" id="Phobius"/>
    </source>
</evidence>
<feature type="transmembrane region" description="Helical" evidence="1">
    <location>
        <begin position="31"/>
        <end position="52"/>
    </location>
</feature>
<dbReference type="Proteomes" id="UP000494249">
    <property type="component" value="Unassembled WGS sequence"/>
</dbReference>
<evidence type="ECO:0000313" key="3">
    <source>
        <dbReference type="Proteomes" id="UP000494249"/>
    </source>
</evidence>
<organism evidence="2 3">
    <name type="scientific">Paraburkholderia phenoliruptrix</name>
    <dbReference type="NCBI Taxonomy" id="252970"/>
    <lineage>
        <taxon>Bacteria</taxon>
        <taxon>Pseudomonadati</taxon>
        <taxon>Pseudomonadota</taxon>
        <taxon>Betaproteobacteria</taxon>
        <taxon>Burkholderiales</taxon>
        <taxon>Burkholderiaceae</taxon>
        <taxon>Paraburkholderia</taxon>
    </lineage>
</organism>
<keyword evidence="1" id="KW-0472">Membrane</keyword>
<reference evidence="2 3" key="1">
    <citation type="submission" date="2020-04" db="EMBL/GenBank/DDBJ databases">
        <authorList>
            <person name="De Canck E."/>
        </authorList>
    </citation>
    <scope>NUCLEOTIDE SEQUENCE [LARGE SCALE GENOMIC DNA]</scope>
    <source>
        <strain evidence="2 3">LMG 22037</strain>
    </source>
</reference>
<protein>
    <submittedName>
        <fullName evidence="2">Uncharacterized protein</fullName>
    </submittedName>
</protein>
<accession>A0A6J5AZB7</accession>
<dbReference type="EMBL" id="CADIKB010000010">
    <property type="protein sequence ID" value="CAB3685068.1"/>
    <property type="molecule type" value="Genomic_DNA"/>
</dbReference>
<keyword evidence="1" id="KW-0812">Transmembrane</keyword>